<dbReference type="SMART" id="SM00347">
    <property type="entry name" value="HTH_MARR"/>
    <property type="match status" value="1"/>
</dbReference>
<protein>
    <submittedName>
        <fullName evidence="5">MarR family transcriptional regulator</fullName>
    </submittedName>
</protein>
<keyword evidence="1" id="KW-0805">Transcription regulation</keyword>
<evidence type="ECO:0000256" key="1">
    <source>
        <dbReference type="ARBA" id="ARBA00023015"/>
    </source>
</evidence>
<reference evidence="5 6" key="1">
    <citation type="journal article" date="2010" name="Int. J. Syst. Evol. Microbiol.">
        <title>Bacillus horneckiae sp. nov., isolated from a spacecraft-assembly clean room.</title>
        <authorList>
            <person name="Vaishampayan P."/>
            <person name="Probst A."/>
            <person name="Krishnamurthi S."/>
            <person name="Ghosh S."/>
            <person name="Osman S."/>
            <person name="McDowall A."/>
            <person name="Ruckmani A."/>
            <person name="Mayilraj S."/>
            <person name="Venkateswaran K."/>
        </authorList>
    </citation>
    <scope>NUCLEOTIDE SEQUENCE [LARGE SCALE GENOMIC DNA]</scope>
    <source>
        <strain evidence="6">1PO1SC</strain>
    </source>
</reference>
<keyword evidence="3" id="KW-0804">Transcription</keyword>
<comment type="caution">
    <text evidence="5">The sequence shown here is derived from an EMBL/GenBank/DDBJ whole genome shotgun (WGS) entry which is preliminary data.</text>
</comment>
<dbReference type="AlphaFoldDB" id="A0A2N0ZIZ9"/>
<organism evidence="5 6">
    <name type="scientific">Cytobacillus horneckiae</name>
    <dbReference type="NCBI Taxonomy" id="549687"/>
    <lineage>
        <taxon>Bacteria</taxon>
        <taxon>Bacillati</taxon>
        <taxon>Bacillota</taxon>
        <taxon>Bacilli</taxon>
        <taxon>Bacillales</taxon>
        <taxon>Bacillaceae</taxon>
        <taxon>Cytobacillus</taxon>
    </lineage>
</organism>
<evidence type="ECO:0000313" key="6">
    <source>
        <dbReference type="Proteomes" id="UP000233343"/>
    </source>
</evidence>
<dbReference type="PANTHER" id="PTHR42756:SF1">
    <property type="entry name" value="TRANSCRIPTIONAL REPRESSOR OF EMRAB OPERON"/>
    <property type="match status" value="1"/>
</dbReference>
<accession>A0A2N0ZIZ9</accession>
<dbReference type="GO" id="GO:0003677">
    <property type="term" value="F:DNA binding"/>
    <property type="evidence" value="ECO:0007669"/>
    <property type="project" value="UniProtKB-KW"/>
</dbReference>
<evidence type="ECO:0000256" key="2">
    <source>
        <dbReference type="ARBA" id="ARBA00023125"/>
    </source>
</evidence>
<dbReference type="InterPro" id="IPR036390">
    <property type="entry name" value="WH_DNA-bd_sf"/>
</dbReference>
<dbReference type="GO" id="GO:0003700">
    <property type="term" value="F:DNA-binding transcription factor activity"/>
    <property type="evidence" value="ECO:0007669"/>
    <property type="project" value="InterPro"/>
</dbReference>
<keyword evidence="2" id="KW-0238">DNA-binding</keyword>
<dbReference type="PROSITE" id="PS50995">
    <property type="entry name" value="HTH_MARR_2"/>
    <property type="match status" value="1"/>
</dbReference>
<proteinExistence type="predicted"/>
<dbReference type="Gene3D" id="1.10.10.10">
    <property type="entry name" value="Winged helix-like DNA-binding domain superfamily/Winged helix DNA-binding domain"/>
    <property type="match status" value="1"/>
</dbReference>
<evidence type="ECO:0000256" key="3">
    <source>
        <dbReference type="ARBA" id="ARBA00023163"/>
    </source>
</evidence>
<evidence type="ECO:0000313" key="5">
    <source>
        <dbReference type="EMBL" id="PKG29485.1"/>
    </source>
</evidence>
<dbReference type="PRINTS" id="PR00598">
    <property type="entry name" value="HTHMARR"/>
</dbReference>
<dbReference type="EMBL" id="PISD01000015">
    <property type="protein sequence ID" value="PKG29485.1"/>
    <property type="molecule type" value="Genomic_DNA"/>
</dbReference>
<dbReference type="InterPro" id="IPR000835">
    <property type="entry name" value="HTH_MarR-typ"/>
</dbReference>
<dbReference type="SUPFAM" id="SSF46785">
    <property type="entry name" value="Winged helix' DNA-binding domain"/>
    <property type="match status" value="1"/>
</dbReference>
<feature type="domain" description="HTH marR-type" evidence="4">
    <location>
        <begin position="3"/>
        <end position="138"/>
    </location>
</feature>
<dbReference type="RefSeq" id="WP_066188706.1">
    <property type="nucleotide sequence ID" value="NZ_JARMMB010000015.1"/>
</dbReference>
<dbReference type="InterPro" id="IPR036388">
    <property type="entry name" value="WH-like_DNA-bd_sf"/>
</dbReference>
<evidence type="ECO:0000259" key="4">
    <source>
        <dbReference type="PROSITE" id="PS50995"/>
    </source>
</evidence>
<gene>
    <name evidence="5" type="ORF">CWS20_08170</name>
</gene>
<name>A0A2N0ZIZ9_9BACI</name>
<keyword evidence="6" id="KW-1185">Reference proteome</keyword>
<sequence length="143" mass="16546">MDKNELFNKLVSFTSSVHRVTNELTKNTKSNSISQVQYNILEFIAVSQPVTPSEINDCLSMSMSNTSRELSKLSEKKLIKKVNDSKDRRKQYIHLSKDGEVIMKEAFATIETRFLNRIQHASKEDLEEIERAIDTLQEKLFHP</sequence>
<dbReference type="Proteomes" id="UP000233343">
    <property type="component" value="Unassembled WGS sequence"/>
</dbReference>
<dbReference type="Pfam" id="PF12802">
    <property type="entry name" value="MarR_2"/>
    <property type="match status" value="1"/>
</dbReference>
<dbReference type="PANTHER" id="PTHR42756">
    <property type="entry name" value="TRANSCRIPTIONAL REGULATOR, MARR"/>
    <property type="match status" value="1"/>
</dbReference>